<gene>
    <name evidence="1" type="ORF">SAMN06265338_104237</name>
</gene>
<dbReference type="AlphaFoldDB" id="A0A212RHT2"/>
<proteinExistence type="predicted"/>
<keyword evidence="2" id="KW-1185">Reference proteome</keyword>
<evidence type="ECO:0000313" key="1">
    <source>
        <dbReference type="EMBL" id="SNB71880.1"/>
    </source>
</evidence>
<evidence type="ECO:0000313" key="2">
    <source>
        <dbReference type="Proteomes" id="UP000198418"/>
    </source>
</evidence>
<protein>
    <recommendedName>
        <fullName evidence="3">Nitrogen fixation protein</fullName>
    </recommendedName>
</protein>
<reference evidence="2" key="1">
    <citation type="submission" date="2017-06" db="EMBL/GenBank/DDBJ databases">
        <authorList>
            <person name="Varghese N."/>
            <person name="Submissions S."/>
        </authorList>
    </citation>
    <scope>NUCLEOTIDE SEQUENCE [LARGE SCALE GENOMIC DNA]</scope>
    <source>
        <strain evidence="2">DSM 137</strain>
    </source>
</reference>
<evidence type="ECO:0008006" key="3">
    <source>
        <dbReference type="Google" id="ProtNLM"/>
    </source>
</evidence>
<accession>A0A212RHT2</accession>
<dbReference type="RefSeq" id="WP_088520682.1">
    <property type="nucleotide sequence ID" value="NZ_FYDG01000004.1"/>
</dbReference>
<dbReference type="OrthoDB" id="571920at2"/>
<name>A0A212RHT2_RHOAC</name>
<dbReference type="EMBL" id="FYDG01000004">
    <property type="protein sequence ID" value="SNB71880.1"/>
    <property type="molecule type" value="Genomic_DNA"/>
</dbReference>
<organism evidence="1 2">
    <name type="scientific">Rhodoblastus acidophilus</name>
    <name type="common">Rhodopseudomonas acidophila</name>
    <dbReference type="NCBI Taxonomy" id="1074"/>
    <lineage>
        <taxon>Bacteria</taxon>
        <taxon>Pseudomonadati</taxon>
        <taxon>Pseudomonadota</taxon>
        <taxon>Alphaproteobacteria</taxon>
        <taxon>Hyphomicrobiales</taxon>
        <taxon>Rhodoblastaceae</taxon>
        <taxon>Rhodoblastus</taxon>
    </lineage>
</organism>
<sequence>MPYDDDLLCPGAPPWTEGAVVFGVVSRVAGRLQVDWLETKTPATPDILALTGDTPPASVLRTAAKCPESCCAHFDGDECQLIGRLVAALAPVASARLPCPIRGECRWFWQEGLAACGRCSQLATQDDHADIALREAARPR</sequence>
<dbReference type="Proteomes" id="UP000198418">
    <property type="component" value="Unassembled WGS sequence"/>
</dbReference>